<dbReference type="PANTHER" id="PTHR35446">
    <property type="entry name" value="SI:CH211-175M2.5"/>
    <property type="match status" value="1"/>
</dbReference>
<dbReference type="AlphaFoldDB" id="A0A916YMR5"/>
<accession>A0A916YMR5</accession>
<evidence type="ECO:0000313" key="3">
    <source>
        <dbReference type="Proteomes" id="UP000609064"/>
    </source>
</evidence>
<sequence length="146" mass="16316">MSNRVKIQTAFPEAWKAMYGVENTLSNINIPLITKELIKVRASQLNQCAFCIDMHTASAMKNGETAKRLFLLDAWKETDIFTEEEKAALAVAEEVTFISHGGLSKATYENAKKFYDETSIAQLIMITVAINAWNRIAISTQLPVSK</sequence>
<dbReference type="SUPFAM" id="SSF69118">
    <property type="entry name" value="AhpD-like"/>
    <property type="match status" value="1"/>
</dbReference>
<evidence type="ECO:0000259" key="1">
    <source>
        <dbReference type="Pfam" id="PF02627"/>
    </source>
</evidence>
<proteinExistence type="predicted"/>
<keyword evidence="3" id="KW-1185">Reference proteome</keyword>
<dbReference type="Proteomes" id="UP000609064">
    <property type="component" value="Unassembled WGS sequence"/>
</dbReference>
<dbReference type="GO" id="GO:0051920">
    <property type="term" value="F:peroxiredoxin activity"/>
    <property type="evidence" value="ECO:0007669"/>
    <property type="project" value="InterPro"/>
</dbReference>
<evidence type="ECO:0000313" key="2">
    <source>
        <dbReference type="EMBL" id="GGD52747.1"/>
    </source>
</evidence>
<dbReference type="Pfam" id="PF02627">
    <property type="entry name" value="CMD"/>
    <property type="match status" value="1"/>
</dbReference>
<dbReference type="Gene3D" id="1.20.1290.10">
    <property type="entry name" value="AhpD-like"/>
    <property type="match status" value="1"/>
</dbReference>
<organism evidence="2 3">
    <name type="scientific">Emticicia aquatilis</name>
    <dbReference type="NCBI Taxonomy" id="1537369"/>
    <lineage>
        <taxon>Bacteria</taxon>
        <taxon>Pseudomonadati</taxon>
        <taxon>Bacteroidota</taxon>
        <taxon>Cytophagia</taxon>
        <taxon>Cytophagales</taxon>
        <taxon>Leadbetterellaceae</taxon>
        <taxon>Emticicia</taxon>
    </lineage>
</organism>
<gene>
    <name evidence="2" type="primary">pcaC</name>
    <name evidence="2" type="ORF">GCM10011514_16160</name>
</gene>
<reference evidence="2" key="2">
    <citation type="submission" date="2020-09" db="EMBL/GenBank/DDBJ databases">
        <authorList>
            <person name="Sun Q."/>
            <person name="Zhou Y."/>
        </authorList>
    </citation>
    <scope>NUCLEOTIDE SEQUENCE</scope>
    <source>
        <strain evidence="2">CGMCC 1.15958</strain>
    </source>
</reference>
<feature type="domain" description="Carboxymuconolactone decarboxylase-like" evidence="1">
    <location>
        <begin position="11"/>
        <end position="94"/>
    </location>
</feature>
<comment type="caution">
    <text evidence="2">The sequence shown here is derived from an EMBL/GenBank/DDBJ whole genome shotgun (WGS) entry which is preliminary data.</text>
</comment>
<dbReference type="EMBL" id="BMKK01000003">
    <property type="protein sequence ID" value="GGD52747.1"/>
    <property type="molecule type" value="Genomic_DNA"/>
</dbReference>
<dbReference type="InterPro" id="IPR004675">
    <property type="entry name" value="AhpD_core"/>
</dbReference>
<dbReference type="NCBIfam" id="TIGR00778">
    <property type="entry name" value="ahpD_dom"/>
    <property type="match status" value="1"/>
</dbReference>
<dbReference type="InterPro" id="IPR029032">
    <property type="entry name" value="AhpD-like"/>
</dbReference>
<dbReference type="PANTHER" id="PTHR35446:SF2">
    <property type="entry name" value="CARBOXYMUCONOLACTONE DECARBOXYLASE-LIKE DOMAIN-CONTAINING PROTEIN"/>
    <property type="match status" value="1"/>
</dbReference>
<dbReference type="RefSeq" id="WP_188765554.1">
    <property type="nucleotide sequence ID" value="NZ_BMKK01000003.1"/>
</dbReference>
<name>A0A916YMR5_9BACT</name>
<protein>
    <submittedName>
        <fullName evidence="2">Alkyl hydroperoxide reductase AhpD</fullName>
    </submittedName>
</protein>
<reference evidence="2" key="1">
    <citation type="journal article" date="2014" name="Int. J. Syst. Evol. Microbiol.">
        <title>Complete genome sequence of Corynebacterium casei LMG S-19264T (=DSM 44701T), isolated from a smear-ripened cheese.</title>
        <authorList>
            <consortium name="US DOE Joint Genome Institute (JGI-PGF)"/>
            <person name="Walter F."/>
            <person name="Albersmeier A."/>
            <person name="Kalinowski J."/>
            <person name="Ruckert C."/>
        </authorList>
    </citation>
    <scope>NUCLEOTIDE SEQUENCE</scope>
    <source>
        <strain evidence="2">CGMCC 1.15958</strain>
    </source>
</reference>
<dbReference type="InterPro" id="IPR003779">
    <property type="entry name" value="CMD-like"/>
</dbReference>